<keyword evidence="4" id="KW-1185">Reference proteome</keyword>
<dbReference type="OrthoDB" id="111095at2157"/>
<reference evidence="4" key="1">
    <citation type="submission" date="2016-10" db="EMBL/GenBank/DDBJ databases">
        <authorList>
            <person name="Varghese N."/>
            <person name="Submissions S."/>
        </authorList>
    </citation>
    <scope>NUCLEOTIDE SEQUENCE [LARGE SCALE GENOMIC DNA]</scope>
    <source>
        <strain evidence="4">CGMCC 1.10121</strain>
    </source>
</reference>
<protein>
    <submittedName>
        <fullName evidence="3">CubicO group peptidase, beta-lactamase class C family</fullName>
    </submittedName>
</protein>
<dbReference type="PANTHER" id="PTHR46825">
    <property type="entry name" value="D-ALANYL-D-ALANINE-CARBOXYPEPTIDASE/ENDOPEPTIDASE AMPH"/>
    <property type="match status" value="1"/>
</dbReference>
<name>A0A1H8V5L1_9EURY</name>
<dbReference type="InterPro" id="IPR006311">
    <property type="entry name" value="TAT_signal"/>
</dbReference>
<dbReference type="InterPro" id="IPR012338">
    <property type="entry name" value="Beta-lactam/transpept-like"/>
</dbReference>
<dbReference type="EMBL" id="FODV01000014">
    <property type="protein sequence ID" value="SEP10543.1"/>
    <property type="molecule type" value="Genomic_DNA"/>
</dbReference>
<feature type="transmembrane region" description="Helical" evidence="1">
    <location>
        <begin position="519"/>
        <end position="545"/>
    </location>
</feature>
<proteinExistence type="predicted"/>
<keyword evidence="1" id="KW-0472">Membrane</keyword>
<organism evidence="3 4">
    <name type="scientific">Halogranum amylolyticum</name>
    <dbReference type="NCBI Taxonomy" id="660520"/>
    <lineage>
        <taxon>Archaea</taxon>
        <taxon>Methanobacteriati</taxon>
        <taxon>Methanobacteriota</taxon>
        <taxon>Stenosarchaea group</taxon>
        <taxon>Halobacteria</taxon>
        <taxon>Halobacteriales</taxon>
        <taxon>Haloferacaceae</taxon>
    </lineage>
</organism>
<gene>
    <name evidence="3" type="ORF">SAMN04487948_11451</name>
</gene>
<dbReference type="Gene3D" id="3.40.710.10">
    <property type="entry name" value="DD-peptidase/beta-lactamase superfamily"/>
    <property type="match status" value="1"/>
</dbReference>
<keyword evidence="1" id="KW-0812">Transmembrane</keyword>
<dbReference type="Pfam" id="PF00144">
    <property type="entry name" value="Beta-lactamase"/>
    <property type="match status" value="1"/>
</dbReference>
<dbReference type="PROSITE" id="PS51318">
    <property type="entry name" value="TAT"/>
    <property type="match status" value="1"/>
</dbReference>
<feature type="transmembrane region" description="Helical" evidence="1">
    <location>
        <begin position="598"/>
        <end position="621"/>
    </location>
</feature>
<feature type="domain" description="Beta-lactamase-related" evidence="2">
    <location>
        <begin position="73"/>
        <end position="397"/>
    </location>
</feature>
<dbReference type="InterPro" id="IPR001466">
    <property type="entry name" value="Beta-lactam-related"/>
</dbReference>
<evidence type="ECO:0000256" key="1">
    <source>
        <dbReference type="SAM" id="Phobius"/>
    </source>
</evidence>
<dbReference type="AlphaFoldDB" id="A0A1H8V5L1"/>
<dbReference type="InterPro" id="IPR050491">
    <property type="entry name" value="AmpC-like"/>
</dbReference>
<keyword evidence="1" id="KW-1133">Transmembrane helix</keyword>
<evidence type="ECO:0000313" key="3">
    <source>
        <dbReference type="EMBL" id="SEP10543.1"/>
    </source>
</evidence>
<evidence type="ECO:0000259" key="2">
    <source>
        <dbReference type="Pfam" id="PF00144"/>
    </source>
</evidence>
<dbReference type="PANTHER" id="PTHR46825:SF9">
    <property type="entry name" value="BETA-LACTAMASE-RELATED DOMAIN-CONTAINING PROTEIN"/>
    <property type="match status" value="1"/>
</dbReference>
<accession>A0A1H8V5L1</accession>
<feature type="transmembrane region" description="Helical" evidence="1">
    <location>
        <begin position="633"/>
        <end position="655"/>
    </location>
</feature>
<dbReference type="SUPFAM" id="SSF56601">
    <property type="entry name" value="beta-lactamase/transpeptidase-like"/>
    <property type="match status" value="1"/>
</dbReference>
<dbReference type="Proteomes" id="UP000199126">
    <property type="component" value="Unassembled WGS sequence"/>
</dbReference>
<evidence type="ECO:0000313" key="4">
    <source>
        <dbReference type="Proteomes" id="UP000199126"/>
    </source>
</evidence>
<feature type="transmembrane region" description="Helical" evidence="1">
    <location>
        <begin position="566"/>
        <end position="586"/>
    </location>
</feature>
<sequence length="662" mass="71748">MFTPQTPTETSNCGGQPNTCSRRTVLRGLAATGAAAVALQELPRRGRAIEPSQQGQATGPLADPDRFETFLDGVLNAQLEAHDIPGATVAVVDGETTFTKGYGVRDIRTDTPVAADDTLFRIGSVSKLFAWTALMQGIEAGRLNLETDINEYLDEITIPDTYDQPITLEHLATHTAGFEERLRGTFVLSEADLRPLPTMLRDERPARVRPPGEFAAYSNYGAALAGHIAASSAGLPFGEYVDEHIFKPLGMDQSTFAQPVPETIDGTLSKGYTTPNGQYREGDFEFVGIPPAGSMSATATDMAQFMRAHLQGGATDRGRILATDSVAAMHRRRFGQDDRLNGMCFGFYELSRNNTHIVGHAGDTEQFHSLLVLLSDHDVGLFISYNSPGGVEARDTLLDALLDEYYPADESAPQPSGEPSRASAMTGTYRALRTPYTTSEKLVGVQSNVSVSITESGRLVTTDPSGSTQWSQVDELYFEAVDGSDAIVFGESDGQITHLFFDSRPFATYERLAPREQPIAHAVVAGIALLVFLGAVLGWTATGLWRWYHGQTRDHPTSPLRYTRAVAALAAVSYLVFVVGLVGLVVTDPFTTFLGDPLRLQVILLLPLVGVLASVATLVLAGVAWRQDVWSRLLGVQYVAVGVAGVVFAMVLAYWNLQWYQM</sequence>